<dbReference type="Gene3D" id="3.30.70.120">
    <property type="match status" value="1"/>
</dbReference>
<organism evidence="2 3">
    <name type="scientific">Methanolobus sediminis</name>
    <dbReference type="NCBI Taxonomy" id="3072978"/>
    <lineage>
        <taxon>Archaea</taxon>
        <taxon>Methanobacteriati</taxon>
        <taxon>Methanobacteriota</taxon>
        <taxon>Stenosarchaea group</taxon>
        <taxon>Methanomicrobia</taxon>
        <taxon>Methanosarcinales</taxon>
        <taxon>Methanosarcinaceae</taxon>
        <taxon>Methanolobus</taxon>
    </lineage>
</organism>
<keyword evidence="3" id="KW-1185">Reference proteome</keyword>
<dbReference type="GO" id="GO:0005507">
    <property type="term" value="F:copper ion binding"/>
    <property type="evidence" value="ECO:0007669"/>
    <property type="project" value="TreeGrafter"/>
</dbReference>
<sequence>MYSIVYTTTSSKEEASKIGRELVENKLAACVNIHAIDSVYSWDGNIEEDKEFALSAKTTTSRVQEITDHIRKVHSYELPAIVSWKITGEKEYLKWISENVKSD</sequence>
<dbReference type="KEGG" id="mseb:RE474_11365"/>
<dbReference type="PANTHER" id="PTHR23419">
    <property type="entry name" value="DIVALENT CATION TOLERANCE CUTA-RELATED"/>
    <property type="match status" value="1"/>
</dbReference>
<dbReference type="Pfam" id="PF03091">
    <property type="entry name" value="CutA1"/>
    <property type="match status" value="1"/>
</dbReference>
<dbReference type="InterPro" id="IPR004323">
    <property type="entry name" value="Ion_tolerance_CutA"/>
</dbReference>
<dbReference type="InterPro" id="IPR015867">
    <property type="entry name" value="N-reg_PII/ATP_PRibTrfase_C"/>
</dbReference>
<reference evidence="2 3" key="1">
    <citation type="submission" date="2023-08" db="EMBL/GenBank/DDBJ databases">
        <title>Methanolobus mangrovi sp. nov. and Methanolobus sediminis sp. nov, two novel methylotrophic methanogens isolated from mangrove sediments in China.</title>
        <authorList>
            <person name="Zhou J."/>
        </authorList>
    </citation>
    <scope>NUCLEOTIDE SEQUENCE [LARGE SCALE GENOMIC DNA]</scope>
    <source>
        <strain evidence="2 3">FTZ6</strain>
    </source>
</reference>
<dbReference type="PANTHER" id="PTHR23419:SF8">
    <property type="entry name" value="FI09726P"/>
    <property type="match status" value="1"/>
</dbReference>
<accession>A0AA51YIM0</accession>
<dbReference type="InterPro" id="IPR011322">
    <property type="entry name" value="N-reg_PII-like_a/b"/>
</dbReference>
<protein>
    <submittedName>
        <fullName evidence="2">Divalent-cation tolerance protein CutA</fullName>
    </submittedName>
</protein>
<dbReference type="AlphaFoldDB" id="A0AA51YIM0"/>
<dbReference type="GeneID" id="84233324"/>
<dbReference type="SUPFAM" id="SSF54913">
    <property type="entry name" value="GlnB-like"/>
    <property type="match status" value="1"/>
</dbReference>
<dbReference type="EMBL" id="CP133592">
    <property type="protein sequence ID" value="WMW24671.1"/>
    <property type="molecule type" value="Genomic_DNA"/>
</dbReference>
<proteinExistence type="inferred from homology"/>
<gene>
    <name evidence="2" type="primary">cutA</name>
    <name evidence="2" type="ORF">RE474_11365</name>
</gene>
<evidence type="ECO:0000256" key="1">
    <source>
        <dbReference type="ARBA" id="ARBA00010169"/>
    </source>
</evidence>
<dbReference type="Proteomes" id="UP001182908">
    <property type="component" value="Chromosome"/>
</dbReference>
<evidence type="ECO:0000313" key="2">
    <source>
        <dbReference type="EMBL" id="WMW24671.1"/>
    </source>
</evidence>
<evidence type="ECO:0000313" key="3">
    <source>
        <dbReference type="Proteomes" id="UP001182908"/>
    </source>
</evidence>
<dbReference type="RefSeq" id="WP_309310480.1">
    <property type="nucleotide sequence ID" value="NZ_CP133592.1"/>
</dbReference>
<name>A0AA51YIM0_9EURY</name>
<comment type="similarity">
    <text evidence="1">Belongs to the CutA family.</text>
</comment>
<dbReference type="GO" id="GO:0010038">
    <property type="term" value="P:response to metal ion"/>
    <property type="evidence" value="ECO:0007669"/>
    <property type="project" value="InterPro"/>
</dbReference>